<feature type="domain" description="GST C-terminal" evidence="4">
    <location>
        <begin position="102"/>
        <end position="232"/>
    </location>
</feature>
<evidence type="ECO:0000313" key="6">
    <source>
        <dbReference type="Proteomes" id="UP001385951"/>
    </source>
</evidence>
<dbReference type="InterPro" id="IPR036249">
    <property type="entry name" value="Thioredoxin-like_sf"/>
</dbReference>
<dbReference type="SUPFAM" id="SSF52833">
    <property type="entry name" value="Thioredoxin-like"/>
    <property type="match status" value="1"/>
</dbReference>
<dbReference type="EMBL" id="JASBNA010000001">
    <property type="protein sequence ID" value="KAK7695627.1"/>
    <property type="molecule type" value="Genomic_DNA"/>
</dbReference>
<evidence type="ECO:0000256" key="2">
    <source>
        <dbReference type="RuleBase" id="RU003494"/>
    </source>
</evidence>
<keyword evidence="6" id="KW-1185">Reference proteome</keyword>
<dbReference type="AlphaFoldDB" id="A0AAW0GU59"/>
<evidence type="ECO:0000259" key="4">
    <source>
        <dbReference type="PROSITE" id="PS50405"/>
    </source>
</evidence>
<dbReference type="Gene3D" id="1.20.1050.10">
    <property type="match status" value="1"/>
</dbReference>
<organism evidence="5 6">
    <name type="scientific">Cerrena zonata</name>
    <dbReference type="NCBI Taxonomy" id="2478898"/>
    <lineage>
        <taxon>Eukaryota</taxon>
        <taxon>Fungi</taxon>
        <taxon>Dikarya</taxon>
        <taxon>Basidiomycota</taxon>
        <taxon>Agaricomycotina</taxon>
        <taxon>Agaricomycetes</taxon>
        <taxon>Polyporales</taxon>
        <taxon>Cerrenaceae</taxon>
        <taxon>Cerrena</taxon>
    </lineage>
</organism>
<dbReference type="SFLD" id="SFLDG01151">
    <property type="entry name" value="Main.2:_Nu-like"/>
    <property type="match status" value="1"/>
</dbReference>
<dbReference type="InterPro" id="IPR004045">
    <property type="entry name" value="Glutathione_S-Trfase_N"/>
</dbReference>
<evidence type="ECO:0008006" key="7">
    <source>
        <dbReference type="Google" id="ProtNLM"/>
    </source>
</evidence>
<evidence type="ECO:0000256" key="1">
    <source>
        <dbReference type="ARBA" id="ARBA00007409"/>
    </source>
</evidence>
<protein>
    <recommendedName>
        <fullName evidence="7">Glutathione S-transferase</fullName>
    </recommendedName>
</protein>
<dbReference type="Gene3D" id="3.40.30.10">
    <property type="entry name" value="Glutaredoxin"/>
    <property type="match status" value="1"/>
</dbReference>
<name>A0AAW0GU59_9APHY</name>
<evidence type="ECO:0000259" key="3">
    <source>
        <dbReference type="PROSITE" id="PS50404"/>
    </source>
</evidence>
<dbReference type="InterPro" id="IPR040079">
    <property type="entry name" value="Glutathione_S-Trfase"/>
</dbReference>
<dbReference type="Pfam" id="PF00043">
    <property type="entry name" value="GST_C"/>
    <property type="match status" value="1"/>
</dbReference>
<comment type="caution">
    <text evidence="5">The sequence shown here is derived from an EMBL/GenBank/DDBJ whole genome shotgun (WGS) entry which is preliminary data.</text>
</comment>
<evidence type="ECO:0000313" key="5">
    <source>
        <dbReference type="EMBL" id="KAK7695627.1"/>
    </source>
</evidence>
<feature type="domain" description="GST N-terminal" evidence="3">
    <location>
        <begin position="5"/>
        <end position="93"/>
    </location>
</feature>
<dbReference type="PROSITE" id="PS50405">
    <property type="entry name" value="GST_CTER"/>
    <property type="match status" value="1"/>
</dbReference>
<dbReference type="InterPro" id="IPR004046">
    <property type="entry name" value="GST_C"/>
</dbReference>
<dbReference type="PANTHER" id="PTHR44051">
    <property type="entry name" value="GLUTATHIONE S-TRANSFERASE-RELATED"/>
    <property type="match status" value="1"/>
</dbReference>
<dbReference type="SFLD" id="SFLDG00358">
    <property type="entry name" value="Main_(cytGST)"/>
    <property type="match status" value="1"/>
</dbReference>
<dbReference type="Pfam" id="PF02798">
    <property type="entry name" value="GST_N"/>
    <property type="match status" value="1"/>
</dbReference>
<dbReference type="InterPro" id="IPR036282">
    <property type="entry name" value="Glutathione-S-Trfase_C_sf"/>
</dbReference>
<dbReference type="CDD" id="cd03048">
    <property type="entry name" value="GST_N_Ure2p_like"/>
    <property type="match status" value="1"/>
</dbReference>
<dbReference type="Proteomes" id="UP001385951">
    <property type="component" value="Unassembled WGS sequence"/>
</dbReference>
<dbReference type="PANTHER" id="PTHR44051:SF8">
    <property type="entry name" value="GLUTATHIONE S-TRANSFERASE GSTA"/>
    <property type="match status" value="1"/>
</dbReference>
<sequence>MSSSSKSLLLFGWPTPNARKVSTFLEELKAAYGVDYDVQGVDLSKRAQKEPEYIKLNPNGRVPTLVDRSRNNLAIFESAAILLYLQRHYDKDNKFGFNPDTQPEEYSVLLQWLLFAHGGLGPVQGQAMYYVKFAPEKIPDVIARFIEETKRVYGIFETRLTNRDWLVGPGRGLFTIADMNAIPWIQWHAICGIDSIDEWPNMKAWIARAEARPAFKAGIELMYTTVTARPRL</sequence>
<comment type="similarity">
    <text evidence="1 2">Belongs to the GST superfamily.</text>
</comment>
<dbReference type="SFLD" id="SFLDS00019">
    <property type="entry name" value="Glutathione_Transferase_(cytos"/>
    <property type="match status" value="1"/>
</dbReference>
<accession>A0AAW0GU59</accession>
<proteinExistence type="inferred from homology"/>
<dbReference type="SUPFAM" id="SSF47616">
    <property type="entry name" value="GST C-terminal domain-like"/>
    <property type="match status" value="1"/>
</dbReference>
<dbReference type="InterPro" id="IPR010987">
    <property type="entry name" value="Glutathione-S-Trfase_C-like"/>
</dbReference>
<reference evidence="5 6" key="1">
    <citation type="submission" date="2022-09" db="EMBL/GenBank/DDBJ databases">
        <authorList>
            <person name="Palmer J.M."/>
        </authorList>
    </citation>
    <scope>NUCLEOTIDE SEQUENCE [LARGE SCALE GENOMIC DNA]</scope>
    <source>
        <strain evidence="5 6">DSM 7382</strain>
    </source>
</reference>
<gene>
    <name evidence="5" type="ORF">QCA50_000263</name>
</gene>
<dbReference type="PROSITE" id="PS50404">
    <property type="entry name" value="GST_NTER"/>
    <property type="match status" value="1"/>
</dbReference>